<evidence type="ECO:0000313" key="3">
    <source>
        <dbReference type="Proteomes" id="UP000483379"/>
    </source>
</evidence>
<protein>
    <submittedName>
        <fullName evidence="2">Uncharacterized protein</fullName>
    </submittedName>
</protein>
<name>A0A6M0K7A1_9GAMM</name>
<sequence>MPDRKLHVIGDGIGAADLELDPNPPVRLGMLKQHVGAWGKSQDPLKILREYSHFGTTRPTDWGLSGEGLLKKGRETHREPSSERPTPP</sequence>
<proteinExistence type="predicted"/>
<comment type="caution">
    <text evidence="2">The sequence shown here is derived from an EMBL/GenBank/DDBJ whole genome shotgun (WGS) entry which is preliminary data.</text>
</comment>
<dbReference type="EMBL" id="JAAIJQ010000181">
    <property type="protein sequence ID" value="NEV65231.1"/>
    <property type="molecule type" value="Genomic_DNA"/>
</dbReference>
<dbReference type="Proteomes" id="UP000483379">
    <property type="component" value="Unassembled WGS sequence"/>
</dbReference>
<evidence type="ECO:0000256" key="1">
    <source>
        <dbReference type="SAM" id="MobiDB-lite"/>
    </source>
</evidence>
<organism evidence="2 3">
    <name type="scientific">Thiorhodococcus minor</name>
    <dbReference type="NCBI Taxonomy" id="57489"/>
    <lineage>
        <taxon>Bacteria</taxon>
        <taxon>Pseudomonadati</taxon>
        <taxon>Pseudomonadota</taxon>
        <taxon>Gammaproteobacteria</taxon>
        <taxon>Chromatiales</taxon>
        <taxon>Chromatiaceae</taxon>
        <taxon>Thiorhodococcus</taxon>
    </lineage>
</organism>
<reference evidence="2 3" key="1">
    <citation type="submission" date="2020-02" db="EMBL/GenBank/DDBJ databases">
        <title>Genome sequences of Thiorhodococcus mannitoliphagus and Thiorhodococcus minor, purple sulfur photosynthetic bacteria in the gammaproteobacterial family, Chromatiaceae.</title>
        <authorList>
            <person name="Aviles F.A."/>
            <person name="Meyer T.E."/>
            <person name="Kyndt J.A."/>
        </authorList>
    </citation>
    <scope>NUCLEOTIDE SEQUENCE [LARGE SCALE GENOMIC DNA]</scope>
    <source>
        <strain evidence="2 3">DSM 11518</strain>
    </source>
</reference>
<evidence type="ECO:0000313" key="2">
    <source>
        <dbReference type="EMBL" id="NEV65231.1"/>
    </source>
</evidence>
<feature type="compositionally biased region" description="Basic and acidic residues" evidence="1">
    <location>
        <begin position="69"/>
        <end position="82"/>
    </location>
</feature>
<feature type="region of interest" description="Disordered" evidence="1">
    <location>
        <begin position="57"/>
        <end position="88"/>
    </location>
</feature>
<accession>A0A6M0K7A1</accession>
<keyword evidence="3" id="KW-1185">Reference proteome</keyword>
<gene>
    <name evidence="2" type="ORF">G3446_25935</name>
</gene>
<dbReference type="AlphaFoldDB" id="A0A6M0K7A1"/>